<dbReference type="EMBL" id="AOUO01000100">
    <property type="protein sequence ID" value="EOD68961.1"/>
    <property type="molecule type" value="Genomic_DNA"/>
</dbReference>
<reference evidence="2 3" key="1">
    <citation type="submission" date="2013-02" db="EMBL/GenBank/DDBJ databases">
        <title>Draft genome sequence of Amycolatopsis vancoresmycina strain DSM 44592T.</title>
        <authorList>
            <person name="Kumar S."/>
            <person name="Kaur N."/>
            <person name="Kaur C."/>
            <person name="Raghava G.P.S."/>
            <person name="Mayilraj S."/>
        </authorList>
    </citation>
    <scope>NUCLEOTIDE SEQUENCE [LARGE SCALE GENOMIC DNA]</scope>
    <source>
        <strain evidence="2 3">DSM 44592</strain>
    </source>
</reference>
<protein>
    <submittedName>
        <fullName evidence="2">Uncharacterized protein</fullName>
    </submittedName>
</protein>
<evidence type="ECO:0000313" key="3">
    <source>
        <dbReference type="Proteomes" id="UP000014139"/>
    </source>
</evidence>
<sequence>MPEPFTMSLIWLGQTAGAAIVGRLAERGIDRLLDGPRQVVLPPVPPRAEPRRHRLGDVTSDVDITVRAALAGRRPVLLAFQTAPREGERTAGVTVPMVLGETAHLTLPRDDYLISALVLDPPAELGGKPVLHGVGWVRHWVASSGTDRLTIASQVPTPQLLEKLGLRSADGTSPFEIAPRTTPAPRLLPSAGAAGR</sequence>
<dbReference type="AlphaFoldDB" id="R1I8W6"/>
<feature type="region of interest" description="Disordered" evidence="1">
    <location>
        <begin position="172"/>
        <end position="196"/>
    </location>
</feature>
<gene>
    <name evidence="2" type="ORF">H480_08603</name>
</gene>
<dbReference type="RefSeq" id="WP_003067694.1">
    <property type="nucleotide sequence ID" value="NZ_AOUO01000100.1"/>
</dbReference>
<accession>R1I8W6</accession>
<feature type="non-terminal residue" evidence="2">
    <location>
        <position position="196"/>
    </location>
</feature>
<dbReference type="OrthoDB" id="3617049at2"/>
<organism evidence="2 3">
    <name type="scientific">Amycolatopsis vancoresmycina DSM 44592</name>
    <dbReference type="NCBI Taxonomy" id="1292037"/>
    <lineage>
        <taxon>Bacteria</taxon>
        <taxon>Bacillati</taxon>
        <taxon>Actinomycetota</taxon>
        <taxon>Actinomycetes</taxon>
        <taxon>Pseudonocardiales</taxon>
        <taxon>Pseudonocardiaceae</taxon>
        <taxon>Amycolatopsis</taxon>
    </lineage>
</organism>
<keyword evidence="3" id="KW-1185">Reference proteome</keyword>
<name>R1I8W6_9PSEU</name>
<comment type="caution">
    <text evidence="2">The sequence shown here is derived from an EMBL/GenBank/DDBJ whole genome shotgun (WGS) entry which is preliminary data.</text>
</comment>
<evidence type="ECO:0000313" key="2">
    <source>
        <dbReference type="EMBL" id="EOD68961.1"/>
    </source>
</evidence>
<dbReference type="Proteomes" id="UP000014139">
    <property type="component" value="Unassembled WGS sequence"/>
</dbReference>
<evidence type="ECO:0000256" key="1">
    <source>
        <dbReference type="SAM" id="MobiDB-lite"/>
    </source>
</evidence>
<proteinExistence type="predicted"/>